<dbReference type="GO" id="GO:0006879">
    <property type="term" value="P:intracellular iron ion homeostasis"/>
    <property type="evidence" value="ECO:0007669"/>
    <property type="project" value="UniProtKB-KW"/>
</dbReference>
<evidence type="ECO:0000256" key="1">
    <source>
        <dbReference type="ARBA" id="ARBA00004173"/>
    </source>
</evidence>
<dbReference type="PANTHER" id="PTHR16821">
    <property type="entry name" value="FRATAXIN"/>
    <property type="match status" value="1"/>
</dbReference>
<comment type="caution">
    <text evidence="13">The sequence shown here is derived from an EMBL/GenBank/DDBJ whole genome shotgun (WGS) entry which is preliminary data.</text>
</comment>
<dbReference type="GO" id="GO:0008199">
    <property type="term" value="F:ferric iron binding"/>
    <property type="evidence" value="ECO:0007669"/>
    <property type="project" value="InterPro"/>
</dbReference>
<dbReference type="EC" id="1.16.3.1" evidence="3"/>
<dbReference type="GO" id="GO:0008198">
    <property type="term" value="F:ferrous iron binding"/>
    <property type="evidence" value="ECO:0007669"/>
    <property type="project" value="TreeGrafter"/>
</dbReference>
<evidence type="ECO:0000256" key="3">
    <source>
        <dbReference type="ARBA" id="ARBA00013107"/>
    </source>
</evidence>
<comment type="similarity">
    <text evidence="2">Belongs to the frataxin family.</text>
</comment>
<dbReference type="NCBIfam" id="TIGR03421">
    <property type="entry name" value="FeS_CyaY"/>
    <property type="match status" value="1"/>
</dbReference>
<dbReference type="InterPro" id="IPR002908">
    <property type="entry name" value="Frataxin/CyaY"/>
</dbReference>
<evidence type="ECO:0000313" key="14">
    <source>
        <dbReference type="Proteomes" id="UP001055712"/>
    </source>
</evidence>
<evidence type="ECO:0000256" key="8">
    <source>
        <dbReference type="ARBA" id="ARBA00023002"/>
    </source>
</evidence>
<keyword evidence="10" id="KW-0406">Ion transport</keyword>
<dbReference type="InterPro" id="IPR036524">
    <property type="entry name" value="Frataxin/CyaY_sf"/>
</dbReference>
<dbReference type="GO" id="GO:0005739">
    <property type="term" value="C:mitochondrion"/>
    <property type="evidence" value="ECO:0007669"/>
    <property type="project" value="UniProtKB-SubCell"/>
</dbReference>
<dbReference type="GO" id="GO:0016226">
    <property type="term" value="P:iron-sulfur cluster assembly"/>
    <property type="evidence" value="ECO:0007669"/>
    <property type="project" value="InterPro"/>
</dbReference>
<evidence type="ECO:0000256" key="4">
    <source>
        <dbReference type="ARBA" id="ARBA00022434"/>
    </source>
</evidence>
<dbReference type="OrthoDB" id="1897642at2759"/>
<dbReference type="PROSITE" id="PS50810">
    <property type="entry name" value="FRATAXIN_2"/>
    <property type="match status" value="1"/>
</dbReference>
<accession>A0A9D4TZH5</accession>
<dbReference type="PANTHER" id="PTHR16821:SF2">
    <property type="entry name" value="FRATAXIN, MITOCHONDRIAL"/>
    <property type="match status" value="1"/>
</dbReference>
<dbReference type="SUPFAM" id="SSF55387">
    <property type="entry name" value="Frataxin/Nqo15-like"/>
    <property type="match status" value="1"/>
</dbReference>
<dbReference type="SMART" id="SM01219">
    <property type="entry name" value="Frataxin_Cyay"/>
    <property type="match status" value="1"/>
</dbReference>
<dbReference type="GO" id="GO:0006826">
    <property type="term" value="P:iron ion transport"/>
    <property type="evidence" value="ECO:0007669"/>
    <property type="project" value="UniProtKB-KW"/>
</dbReference>
<reference evidence="13" key="2">
    <citation type="submission" date="2020-11" db="EMBL/GenBank/DDBJ databases">
        <authorList>
            <person name="Cecchin M."/>
            <person name="Marcolungo L."/>
            <person name="Rossato M."/>
            <person name="Girolomoni L."/>
            <person name="Cosentino E."/>
            <person name="Cuine S."/>
            <person name="Li-Beisson Y."/>
            <person name="Delledonne M."/>
            <person name="Ballottari M."/>
        </authorList>
    </citation>
    <scope>NUCLEOTIDE SEQUENCE</scope>
    <source>
        <strain evidence="13">211/11P</strain>
        <tissue evidence="13">Whole cell</tissue>
    </source>
</reference>
<dbReference type="GO" id="GO:0004322">
    <property type="term" value="F:ferroxidase activity"/>
    <property type="evidence" value="ECO:0007669"/>
    <property type="project" value="UniProtKB-EC"/>
</dbReference>
<sequence>MRALRGLKQLRAALQAAAPCGCAAAAVRQPLQAATIATLQQARFWAQGVTPTSQGRWPQHVCQFSDVPASSAAQEELPEGYFDKIVDETLNDLLERIEAFVEDLDLEEADVEYSQGVLTVALGDLGTYVINKQTPNRQIWTSSPVSGPMRYDWAPGKWVYHRDGHDLHTRLSSELKQLTGQELDLSPCFSCGKLNVCQGDDCGTRPAS</sequence>
<keyword evidence="4" id="KW-0409">Iron storage</keyword>
<keyword evidence="5" id="KW-0813">Transport</keyword>
<dbReference type="AlphaFoldDB" id="A0A9D4TZH5"/>
<dbReference type="NCBIfam" id="TIGR03422">
    <property type="entry name" value="mito_frataxin"/>
    <property type="match status" value="1"/>
</dbReference>
<dbReference type="GO" id="GO:0034986">
    <property type="term" value="F:iron chaperone activity"/>
    <property type="evidence" value="ECO:0007669"/>
    <property type="project" value="TreeGrafter"/>
</dbReference>
<evidence type="ECO:0000313" key="13">
    <source>
        <dbReference type="EMBL" id="KAI3438816.1"/>
    </source>
</evidence>
<dbReference type="Proteomes" id="UP001055712">
    <property type="component" value="Unassembled WGS sequence"/>
</dbReference>
<keyword evidence="14" id="KW-1185">Reference proteome</keyword>
<name>A0A9D4TZH5_CHLVU</name>
<evidence type="ECO:0000256" key="5">
    <source>
        <dbReference type="ARBA" id="ARBA00022448"/>
    </source>
</evidence>
<comment type="catalytic activity">
    <reaction evidence="12">
        <text>4 Fe(2+) + O2 + 4 H(+) = 4 Fe(3+) + 2 H2O</text>
        <dbReference type="Rhea" id="RHEA:11148"/>
        <dbReference type="ChEBI" id="CHEBI:15377"/>
        <dbReference type="ChEBI" id="CHEBI:15378"/>
        <dbReference type="ChEBI" id="CHEBI:15379"/>
        <dbReference type="ChEBI" id="CHEBI:29033"/>
        <dbReference type="ChEBI" id="CHEBI:29034"/>
        <dbReference type="EC" id="1.16.3.1"/>
    </reaction>
</comment>
<dbReference type="Pfam" id="PF01491">
    <property type="entry name" value="Frataxin_Cyay"/>
    <property type="match status" value="1"/>
</dbReference>
<evidence type="ECO:0000256" key="2">
    <source>
        <dbReference type="ARBA" id="ARBA00008183"/>
    </source>
</evidence>
<evidence type="ECO:0000256" key="11">
    <source>
        <dbReference type="ARBA" id="ARBA00023128"/>
    </source>
</evidence>
<dbReference type="Gene3D" id="3.30.920.10">
    <property type="entry name" value="Frataxin/CyaY"/>
    <property type="match status" value="1"/>
</dbReference>
<evidence type="ECO:0000256" key="12">
    <source>
        <dbReference type="ARBA" id="ARBA00047990"/>
    </source>
</evidence>
<keyword evidence="7" id="KW-0809">Transit peptide</keyword>
<dbReference type="PRINTS" id="PR00904">
    <property type="entry name" value="FRATAXIN"/>
</dbReference>
<evidence type="ECO:0000256" key="7">
    <source>
        <dbReference type="ARBA" id="ARBA00022946"/>
    </source>
</evidence>
<reference evidence="13" key="1">
    <citation type="journal article" date="2019" name="Plant J.">
        <title>Chlorella vulgaris genome assembly and annotation reveals the molecular basis for metabolic acclimation to high light conditions.</title>
        <authorList>
            <person name="Cecchin M."/>
            <person name="Marcolungo L."/>
            <person name="Rossato M."/>
            <person name="Girolomoni L."/>
            <person name="Cosentino E."/>
            <person name="Cuine S."/>
            <person name="Li-Beisson Y."/>
            <person name="Delledonne M."/>
            <person name="Ballottari M."/>
        </authorList>
    </citation>
    <scope>NUCLEOTIDE SEQUENCE</scope>
    <source>
        <strain evidence="13">211/11P</strain>
    </source>
</reference>
<dbReference type="InterPro" id="IPR017789">
    <property type="entry name" value="Frataxin"/>
</dbReference>
<evidence type="ECO:0000256" key="6">
    <source>
        <dbReference type="ARBA" id="ARBA00022496"/>
    </source>
</evidence>
<dbReference type="EMBL" id="SIDB01000001">
    <property type="protein sequence ID" value="KAI3438816.1"/>
    <property type="molecule type" value="Genomic_DNA"/>
</dbReference>
<proteinExistence type="inferred from homology"/>
<gene>
    <name evidence="13" type="ORF">D9Q98_001233</name>
</gene>
<evidence type="ECO:0000256" key="9">
    <source>
        <dbReference type="ARBA" id="ARBA00023004"/>
    </source>
</evidence>
<keyword evidence="8" id="KW-0560">Oxidoreductase</keyword>
<keyword evidence="6" id="KW-0410">Iron transport</keyword>
<keyword evidence="9" id="KW-0408">Iron</keyword>
<dbReference type="InterPro" id="IPR020895">
    <property type="entry name" value="Frataxin_CS"/>
</dbReference>
<evidence type="ECO:0000256" key="10">
    <source>
        <dbReference type="ARBA" id="ARBA00023065"/>
    </source>
</evidence>
<organism evidence="13 14">
    <name type="scientific">Chlorella vulgaris</name>
    <name type="common">Green alga</name>
    <dbReference type="NCBI Taxonomy" id="3077"/>
    <lineage>
        <taxon>Eukaryota</taxon>
        <taxon>Viridiplantae</taxon>
        <taxon>Chlorophyta</taxon>
        <taxon>core chlorophytes</taxon>
        <taxon>Trebouxiophyceae</taxon>
        <taxon>Chlorellales</taxon>
        <taxon>Chlorellaceae</taxon>
        <taxon>Chlorella clade</taxon>
        <taxon>Chlorella</taxon>
    </lineage>
</organism>
<keyword evidence="11" id="KW-0496">Mitochondrion</keyword>
<comment type="subcellular location">
    <subcellularLocation>
        <location evidence="1">Mitochondrion</location>
    </subcellularLocation>
</comment>
<dbReference type="GO" id="GO:0051537">
    <property type="term" value="F:2 iron, 2 sulfur cluster binding"/>
    <property type="evidence" value="ECO:0007669"/>
    <property type="project" value="TreeGrafter"/>
</dbReference>
<protein>
    <recommendedName>
        <fullName evidence="3">ferroxidase</fullName>
        <ecNumber evidence="3">1.16.3.1</ecNumber>
    </recommendedName>
</protein>
<dbReference type="PROSITE" id="PS01344">
    <property type="entry name" value="FRATAXIN_1"/>
    <property type="match status" value="1"/>
</dbReference>